<keyword evidence="2" id="KW-0472">Membrane</keyword>
<accession>A0AA97P020</accession>
<feature type="region of interest" description="Disordered" evidence="1">
    <location>
        <begin position="218"/>
        <end position="270"/>
    </location>
</feature>
<dbReference type="EMBL" id="JH793880">
    <property type="protein sequence ID" value="ELQ39483.1"/>
    <property type="molecule type" value="Genomic_DNA"/>
</dbReference>
<keyword evidence="2" id="KW-1133">Transmembrane helix</keyword>
<evidence type="ECO:0000256" key="2">
    <source>
        <dbReference type="SAM" id="Phobius"/>
    </source>
</evidence>
<proteinExistence type="predicted"/>
<evidence type="ECO:0000256" key="1">
    <source>
        <dbReference type="SAM" id="MobiDB-lite"/>
    </source>
</evidence>
<gene>
    <name evidence="3" type="ORF">OOU_Y34scaffold00496g19</name>
</gene>
<protein>
    <submittedName>
        <fullName evidence="3">Uncharacterized protein</fullName>
    </submittedName>
</protein>
<reference evidence="3" key="1">
    <citation type="journal article" date="2012" name="PLoS Genet.">
        <title>Comparative analysis of the genomes of two field isolates of the rice blast fungus Magnaporthe oryzae.</title>
        <authorList>
            <person name="Xue M."/>
            <person name="Yang J."/>
            <person name="Li Z."/>
            <person name="Hu S."/>
            <person name="Yao N."/>
            <person name="Dean R.A."/>
            <person name="Zhao W."/>
            <person name="Shen M."/>
            <person name="Zhang H."/>
            <person name="Li C."/>
            <person name="Liu L."/>
            <person name="Cao L."/>
            <person name="Xu X."/>
            <person name="Xing Y."/>
            <person name="Hsiang T."/>
            <person name="Zhang Z."/>
            <person name="Xu J.R."/>
            <person name="Peng Y.L."/>
        </authorList>
    </citation>
    <scope>NUCLEOTIDE SEQUENCE</scope>
    <source>
        <strain evidence="3">Y34</strain>
    </source>
</reference>
<organism evidence="3">
    <name type="scientific">Pyricularia oryzae (strain Y34)</name>
    <name type="common">Rice blast fungus</name>
    <name type="synonym">Magnaporthe oryzae</name>
    <dbReference type="NCBI Taxonomy" id="1143189"/>
    <lineage>
        <taxon>Eukaryota</taxon>
        <taxon>Fungi</taxon>
        <taxon>Dikarya</taxon>
        <taxon>Ascomycota</taxon>
        <taxon>Pezizomycotina</taxon>
        <taxon>Sordariomycetes</taxon>
        <taxon>Sordariomycetidae</taxon>
        <taxon>Magnaporthales</taxon>
        <taxon>Pyriculariaceae</taxon>
        <taxon>Pyricularia</taxon>
    </lineage>
</organism>
<dbReference type="Proteomes" id="UP000011086">
    <property type="component" value="Unassembled WGS sequence"/>
</dbReference>
<keyword evidence="2" id="KW-0812">Transmembrane</keyword>
<sequence>MNGSLYHAPGPRREALLSCRCTCSVPLAVLGVLPILYNTFVTLLALSKIKRILSSSRLTALTRSDVVNRVIEIELPRYAVTPWDRFRDRTEYWRLSRTPSAIPGGSWTTFNWRTNVIGLKVQRLEYADQLRQPQVEVAFDELVCYLLDLGAVPDPHGWKLLRTTGLWTPVGCALMKSPDRREKALSIAPLDDSDGMLSLSVAWDERWTSRNHSHLPPYWLELPPWPRTREKKHADDAGSDGNSEAEKPYSDTPQPGLEKDTASSLHCQDTSAHDHQPITCQITGEGLVSALTHTTTIDTDADDPRSLPIDHLRTSTSPTHGSAGDWFASAATAFGTTSQTVLWSYRTPPAIRRFARRDTIPCGVLVLLGLVDDAETPAWATASFSAEERQRAEDLDAMMRRGREQRAALAAEAAMPSAQQREAAVRERVRREGEQRLWELRERQRGQAERQEARLVEALASPRWGAERVAGLCLRWLGREDAEEEYKIGWVGEDAEEGKGCCVKGAVGRLLWRMVRDRGLAGRVCGLLDLWVAWADNGGMRKSDFRALEEDRVTFALAALVVALIADTEAAAEGTVSMDLQECIRMWTKVRLG</sequence>
<feature type="transmembrane region" description="Helical" evidence="2">
    <location>
        <begin position="27"/>
        <end position="47"/>
    </location>
</feature>
<name>A0AA97P020_PYRO3</name>
<evidence type="ECO:0000313" key="3">
    <source>
        <dbReference type="EMBL" id="ELQ39483.1"/>
    </source>
</evidence>
<dbReference type="AlphaFoldDB" id="A0AA97P020"/>